<evidence type="ECO:0000259" key="2">
    <source>
        <dbReference type="Pfam" id="PF20231"/>
    </source>
</evidence>
<protein>
    <recommendedName>
        <fullName evidence="2">DUF6589 domain-containing protein</fullName>
    </recommendedName>
</protein>
<dbReference type="InterPro" id="IPR046496">
    <property type="entry name" value="DUF6589"/>
</dbReference>
<gene>
    <name evidence="3" type="ORF">DFP72DRAFT_1152408</name>
</gene>
<proteinExistence type="predicted"/>
<keyword evidence="4" id="KW-1185">Reference proteome</keyword>
<evidence type="ECO:0000313" key="4">
    <source>
        <dbReference type="Proteomes" id="UP000521943"/>
    </source>
</evidence>
<feature type="domain" description="DUF6589" evidence="2">
    <location>
        <begin position="372"/>
        <end position="774"/>
    </location>
</feature>
<evidence type="ECO:0000256" key="1">
    <source>
        <dbReference type="SAM" id="MobiDB-lite"/>
    </source>
</evidence>
<sequence length="819" mass="92401">MEYTLAGMTFDDDFSEADALSSPTRASSEAPELATPTKEDFKSLLDPTHDLPDEDEEDEDFFTRSKRQPAMSSDQKTLGTLEHLKKYSRFSLREFIKTLFTSSDESIRHSAGMFMAENAHLDLMDAWWDRGGGLNNPELVDWVFKKASAAIEREASHLTNRASAGPHTEAANSLRLPAAKVDVGTVRGFKLSELLSTYDRVTPLFQRVMRAFIESPSGTDSDRNRDFGRTMVTSMALNLRSARTNYHQAINSLIFWDNRIPKRIVQMLNQYGFCSSYSYQIEAVASLSRSSADLARVAANDPSKIKMLPYDNFNWVSRAWETSSTHKSQTHDQVSALLVILPTPPETQAKEVTSIAQFKEKNGARHRIDPRQALTDILPSRDDQNSFRQNAIIHFMNALVDMAEELSPLRRTIPKFQEANSIKPIRTEEHYLPTFDQEQGSTRGNMIVLEHYFSKVLKIPKPVFEDTMFTILGDRLTVARDRAAQDQRAIDTSPHAFDHLSSFCMVGGLMHYEMNFVSALAGNSWGSNGASDPVSLSVLQKLLPNHGDINPTKINYYAWLRFLDSVFRALVLKAAMVASNTTSIEGLVAHLRSSPDSLSTVATKTVDQFVIPSPDRLEHAGVKSLKGETQNGHAVLLLHDIMTLREMHDSVKRGHPTRVLRMIKYWMPMFYAAGSFNYSNECMEILHNMVHDWPSPYSDVAFKGMFFNPRGRIEDFKPTDIRVEHLNDRVKERAHGSNASPSVLEKVVPAMGHLQDLTDRTFDEMGVEELNQRHAHVSRQTDIRILLQHFDTHKVFEFSEDKPSLHTAAGIASTLNATN</sequence>
<comment type="caution">
    <text evidence="3">The sequence shown here is derived from an EMBL/GenBank/DDBJ whole genome shotgun (WGS) entry which is preliminary data.</text>
</comment>
<organism evidence="3 4">
    <name type="scientific">Ephemerocybe angulata</name>
    <dbReference type="NCBI Taxonomy" id="980116"/>
    <lineage>
        <taxon>Eukaryota</taxon>
        <taxon>Fungi</taxon>
        <taxon>Dikarya</taxon>
        <taxon>Basidiomycota</taxon>
        <taxon>Agaricomycotina</taxon>
        <taxon>Agaricomycetes</taxon>
        <taxon>Agaricomycetidae</taxon>
        <taxon>Agaricales</taxon>
        <taxon>Agaricineae</taxon>
        <taxon>Psathyrellaceae</taxon>
        <taxon>Ephemerocybe</taxon>
    </lineage>
</organism>
<dbReference type="Pfam" id="PF20231">
    <property type="entry name" value="DUF6589"/>
    <property type="match status" value="1"/>
</dbReference>
<accession>A0A8H6HIE0</accession>
<dbReference type="AlphaFoldDB" id="A0A8H6HIE0"/>
<feature type="compositionally biased region" description="Basic and acidic residues" evidence="1">
    <location>
        <begin position="37"/>
        <end position="51"/>
    </location>
</feature>
<name>A0A8H6HIE0_9AGAR</name>
<evidence type="ECO:0000313" key="3">
    <source>
        <dbReference type="EMBL" id="KAF6746363.1"/>
    </source>
</evidence>
<reference evidence="3 4" key="1">
    <citation type="submission" date="2020-07" db="EMBL/GenBank/DDBJ databases">
        <title>Comparative genomics of pyrophilous fungi reveals a link between fire events and developmental genes.</title>
        <authorList>
            <consortium name="DOE Joint Genome Institute"/>
            <person name="Steindorff A.S."/>
            <person name="Carver A."/>
            <person name="Calhoun S."/>
            <person name="Stillman K."/>
            <person name="Liu H."/>
            <person name="Lipzen A."/>
            <person name="Pangilinan J."/>
            <person name="Labutti K."/>
            <person name="Bruns T.D."/>
            <person name="Grigoriev I.V."/>
        </authorList>
    </citation>
    <scope>NUCLEOTIDE SEQUENCE [LARGE SCALE GENOMIC DNA]</scope>
    <source>
        <strain evidence="3 4">CBS 144469</strain>
    </source>
</reference>
<dbReference type="Proteomes" id="UP000521943">
    <property type="component" value="Unassembled WGS sequence"/>
</dbReference>
<feature type="region of interest" description="Disordered" evidence="1">
    <location>
        <begin position="14"/>
        <end position="75"/>
    </location>
</feature>
<dbReference type="OrthoDB" id="3023484at2759"/>
<dbReference type="EMBL" id="JACGCI010000093">
    <property type="protein sequence ID" value="KAF6746363.1"/>
    <property type="molecule type" value="Genomic_DNA"/>
</dbReference>